<dbReference type="InterPro" id="IPR050346">
    <property type="entry name" value="FMO-like"/>
</dbReference>
<dbReference type="GO" id="GO:0050660">
    <property type="term" value="F:flavin adenine dinucleotide binding"/>
    <property type="evidence" value="ECO:0007669"/>
    <property type="project" value="InterPro"/>
</dbReference>
<keyword evidence="3" id="KW-0274">FAD</keyword>
<dbReference type="InterPro" id="IPR020946">
    <property type="entry name" value="Flavin_mOase-like"/>
</dbReference>
<dbReference type="GO" id="GO:0004499">
    <property type="term" value="F:N,N-dimethylaniline monooxygenase activity"/>
    <property type="evidence" value="ECO:0007669"/>
    <property type="project" value="InterPro"/>
</dbReference>
<evidence type="ECO:0000313" key="5">
    <source>
        <dbReference type="EMBL" id="PWI76915.1"/>
    </source>
</evidence>
<gene>
    <name evidence="5" type="ORF">PCL_04109</name>
</gene>
<name>A0A2U3EQZ2_PURLI</name>
<evidence type="ECO:0000256" key="4">
    <source>
        <dbReference type="ARBA" id="ARBA00023002"/>
    </source>
</evidence>
<keyword evidence="2" id="KW-0285">Flavoprotein</keyword>
<dbReference type="Gene3D" id="3.50.50.60">
    <property type="entry name" value="FAD/NAD(P)-binding domain"/>
    <property type="match status" value="1"/>
</dbReference>
<evidence type="ECO:0000256" key="3">
    <source>
        <dbReference type="ARBA" id="ARBA00022827"/>
    </source>
</evidence>
<sequence>MAGQHKGRGAVEREGDGVALASNLFGFAQHDATGAKRDLLLSTVSKQEHKTDTACLTGSFSRLLEVVSRSNPPEVANPVGSQTSSPAFSMERVDCAVIGAGWYGLAAAKQYRYTRPDDSLAIFESQSSLGGTWADERLYPDLKSNNLLGTYEYPDFPMDSERFGIKPGQYISGDIINTYLKAYASHFGIDNLVRLHSKVLAAEHHDDAGGGWTLTVAGSDGESQVFTRRLVIATGLTSEPFLPRFEGQDSFGGPIFHGKHFLQNRATLETAKDVTIFGATKFSWDAVYSYAQAGVKVNWVIRSSGHGPCWIAPSYVTPLKQWIEKLANMRFLTWFSPCIWGDADGYTAIRRFLHQTAVGRFIVDAFWRILGNDVAQLNGYDSHPKTAKLKPWTGAMFTGASFSILNYDNDFFDLVKRDSVEIHIGEIDHLSPGTVHLADGTSFKSDAILAHTGWKQVPPVKFLPEGIDAELGVPHLQQDGATSATTDLANQHEIQAQADTDILKRFPRLRKQEVWNKDYVPLAEQRGFVTSAADATTPYNGLTPFMLYHFLVPPSPRFLRHRDIAFVGIVSNFSNTLNAHIQGLWAAAYFCGLLKNDPAAAVGDEAALERLRYETALHNRFGRWRYPVDWGNKAPSFIFDAVPYLDLLQRDLGLDPHRKRGALAEMFSAYGAEDYRTINDEWKEKVWRKSVGTL</sequence>
<dbReference type="Proteomes" id="UP000245956">
    <property type="component" value="Unassembled WGS sequence"/>
</dbReference>
<dbReference type="InterPro" id="IPR036188">
    <property type="entry name" value="FAD/NAD-bd_sf"/>
</dbReference>
<proteinExistence type="inferred from homology"/>
<comment type="similarity">
    <text evidence="1">Belongs to the FMO family.</text>
</comment>
<comment type="caution">
    <text evidence="5">The sequence shown here is derived from an EMBL/GenBank/DDBJ whole genome shotgun (WGS) entry which is preliminary data.</text>
</comment>
<dbReference type="EMBL" id="LCWV01000001">
    <property type="protein sequence ID" value="PWI76915.1"/>
    <property type="molecule type" value="Genomic_DNA"/>
</dbReference>
<evidence type="ECO:0000256" key="2">
    <source>
        <dbReference type="ARBA" id="ARBA00022630"/>
    </source>
</evidence>
<evidence type="ECO:0000313" key="6">
    <source>
        <dbReference type="Proteomes" id="UP000245956"/>
    </source>
</evidence>
<dbReference type="GO" id="GO:0050661">
    <property type="term" value="F:NADP binding"/>
    <property type="evidence" value="ECO:0007669"/>
    <property type="project" value="InterPro"/>
</dbReference>
<dbReference type="PANTHER" id="PTHR23023">
    <property type="entry name" value="DIMETHYLANILINE MONOOXYGENASE"/>
    <property type="match status" value="1"/>
</dbReference>
<evidence type="ECO:0000256" key="1">
    <source>
        <dbReference type="ARBA" id="ARBA00009183"/>
    </source>
</evidence>
<reference evidence="5 6" key="1">
    <citation type="journal article" date="2016" name="Front. Microbiol.">
        <title>Genome and transcriptome sequences reveal the specific parasitism of the nematophagous Purpureocillium lilacinum 36-1.</title>
        <authorList>
            <person name="Xie J."/>
            <person name="Li S."/>
            <person name="Mo C."/>
            <person name="Xiao X."/>
            <person name="Peng D."/>
            <person name="Wang G."/>
            <person name="Xiao Y."/>
        </authorList>
    </citation>
    <scope>NUCLEOTIDE SEQUENCE [LARGE SCALE GENOMIC DNA]</scope>
    <source>
        <strain evidence="5 6">36-1</strain>
    </source>
</reference>
<dbReference type="SUPFAM" id="SSF51905">
    <property type="entry name" value="FAD/NAD(P)-binding domain"/>
    <property type="match status" value="2"/>
</dbReference>
<dbReference type="AlphaFoldDB" id="A0A2U3EQZ2"/>
<accession>A0A2U3EQZ2</accession>
<organism evidence="5 6">
    <name type="scientific">Purpureocillium lilacinum</name>
    <name type="common">Paecilomyces lilacinus</name>
    <dbReference type="NCBI Taxonomy" id="33203"/>
    <lineage>
        <taxon>Eukaryota</taxon>
        <taxon>Fungi</taxon>
        <taxon>Dikarya</taxon>
        <taxon>Ascomycota</taxon>
        <taxon>Pezizomycotina</taxon>
        <taxon>Sordariomycetes</taxon>
        <taxon>Hypocreomycetidae</taxon>
        <taxon>Hypocreales</taxon>
        <taxon>Ophiocordycipitaceae</taxon>
        <taxon>Purpureocillium</taxon>
    </lineage>
</organism>
<keyword evidence="4" id="KW-0560">Oxidoreductase</keyword>
<protein>
    <submittedName>
        <fullName evidence="5">Uncharacterized protein</fullName>
    </submittedName>
</protein>
<dbReference type="Pfam" id="PF00743">
    <property type="entry name" value="FMO-like"/>
    <property type="match status" value="1"/>
</dbReference>